<evidence type="ECO:0000259" key="1">
    <source>
        <dbReference type="Pfam" id="PF12770"/>
    </source>
</evidence>
<gene>
    <name evidence="2" type="ORF">ACFPIJ_00240</name>
</gene>
<feature type="domain" description="CHAT" evidence="1">
    <location>
        <begin position="689"/>
        <end position="970"/>
    </location>
</feature>
<comment type="caution">
    <text evidence="2">The sequence shown here is derived from an EMBL/GenBank/DDBJ whole genome shotgun (WGS) entry which is preliminary data.</text>
</comment>
<dbReference type="Proteomes" id="UP001595912">
    <property type="component" value="Unassembled WGS sequence"/>
</dbReference>
<evidence type="ECO:0000313" key="2">
    <source>
        <dbReference type="EMBL" id="MFC4996256.1"/>
    </source>
</evidence>
<accession>A0ABV9VL03</accession>
<dbReference type="Pfam" id="PF12770">
    <property type="entry name" value="CHAT"/>
    <property type="match status" value="1"/>
</dbReference>
<proteinExistence type="predicted"/>
<name>A0ABV9VL03_9ACTN</name>
<sequence length="971" mass="105429">MTQPECDEDAVVAALTALIDQRLDFQGLHRVLQDRCLYAAEAERLAHANIDLLREQGRVGAAEFLAHRWSYVERSRATSVAEVFADLARSAIGGYGILLPPSLHPEMLDADAASDALFRHNAPDDGLTDAVIERYDAVLRHPDFATANGPARAVVLNNFVVALANGRPVTRLGELRRAHRLIVDAVASAGPEPGGRDRCQSTLGDVAYSLNEYEADPRLLTQAVSALEEAAEAAETGTPLRRARAGRLAGALRGAYEALGDVAYLQRAIAIQTALIEEHADPYGEANLAYSLRDRFHHFGVIDDLHRALAITSRLAENESLAEDTAAFVASTYGNCLESLRAIDHDPAVTDRMVAAYERAAEVPPETVPLPVYLRYQNNFAGGLSMRAVERGDGTAGADLDRAITLHERIRELTPVEMTEWPRFVNALAAELVLRYESRHDRADLDRAGELLAAVLAAAPPPLIEQVALNNSARTAQHRYELTGDDADLRDGTGFYRRASVSRNADDVTRLRTQHVWSVWAFGRSSWAEAAEAMDLMLDTVAGLLGRQSSRRHREQILQASQGLSSYAGYAWAREGDPRRAITAMERGQNLLARQTLHRPQQAEDTGEPEGPTSDGDAWFVYLAATDAGGVAIVTRPQRQDEPTVVWLPTVTDRRLNALISSYLEHSRADRQQFAHRLDGALGSIGADLWRPLRPALDGCRHVVLVPCGLLSAVPLHAAWWPDPAGRRVYALDERLVTYAPNREAYRRARTAANGDGDLLFVGDPQHRGSAPLQLSDREAQAATRWFPGATVLDGARASAAAVRAALPGHSVVHFSCHAYADLATPGTSALMLAGSDTLTVDELLAAKMDGTRLAILSACETGLPGFTLPDEAISIGSALQYAGCAGVVASLWSVYEGSTMLLMRRFYDLRHGGGLEPAEALRQSQLWLRDTADRDIVSAYPDLASGFTNPGPTRSRSGVLHWAAFTFTGA</sequence>
<reference evidence="3" key="1">
    <citation type="journal article" date="2019" name="Int. J. Syst. Evol. Microbiol.">
        <title>The Global Catalogue of Microorganisms (GCM) 10K type strain sequencing project: providing services to taxonomists for standard genome sequencing and annotation.</title>
        <authorList>
            <consortium name="The Broad Institute Genomics Platform"/>
            <consortium name="The Broad Institute Genome Sequencing Center for Infectious Disease"/>
            <person name="Wu L."/>
            <person name="Ma J."/>
        </authorList>
    </citation>
    <scope>NUCLEOTIDE SEQUENCE [LARGE SCALE GENOMIC DNA]</scope>
    <source>
        <strain evidence="3">CGMCC 4.7152</strain>
    </source>
</reference>
<dbReference type="EMBL" id="JBHSIU010000001">
    <property type="protein sequence ID" value="MFC4996256.1"/>
    <property type="molecule type" value="Genomic_DNA"/>
</dbReference>
<protein>
    <submittedName>
        <fullName evidence="2">CHAT domain-containing protein</fullName>
    </submittedName>
</protein>
<dbReference type="InterPro" id="IPR024983">
    <property type="entry name" value="CHAT_dom"/>
</dbReference>
<keyword evidence="3" id="KW-1185">Reference proteome</keyword>
<evidence type="ECO:0000313" key="3">
    <source>
        <dbReference type="Proteomes" id="UP001595912"/>
    </source>
</evidence>
<organism evidence="2 3">
    <name type="scientific">Dactylosporangium cerinum</name>
    <dbReference type="NCBI Taxonomy" id="1434730"/>
    <lineage>
        <taxon>Bacteria</taxon>
        <taxon>Bacillati</taxon>
        <taxon>Actinomycetota</taxon>
        <taxon>Actinomycetes</taxon>
        <taxon>Micromonosporales</taxon>
        <taxon>Micromonosporaceae</taxon>
        <taxon>Dactylosporangium</taxon>
    </lineage>
</organism>
<dbReference type="RefSeq" id="WP_380112449.1">
    <property type="nucleotide sequence ID" value="NZ_JBHSIU010000001.1"/>
</dbReference>